<keyword evidence="2" id="KW-1185">Reference proteome</keyword>
<reference evidence="1 2" key="1">
    <citation type="journal article" date="2003" name="Virology">
        <title>The complete sequence of marine bacteriophage VpV262 infecting vibrio parahaemolyticus indicates that an ancestral component of a T7 viral supergroup is widespread in the marine environment.</title>
        <authorList>
            <person name="Hardies S.C."/>
            <person name="Comeau A.M."/>
            <person name="Serwer P."/>
            <person name="Suttle C.A."/>
        </authorList>
    </citation>
    <scope>NUCLEOTIDE SEQUENCE</scope>
</reference>
<protein>
    <submittedName>
        <fullName evidence="1">Uncharacterized protein</fullName>
    </submittedName>
</protein>
<dbReference type="GeneID" id="956031"/>
<dbReference type="EMBL" id="AY095314">
    <property type="protein sequence ID" value="AAM28350.1"/>
    <property type="molecule type" value="Genomic_DNA"/>
</dbReference>
<accession>Q8LT97</accession>
<dbReference type="Proteomes" id="UP000001794">
    <property type="component" value="Segment"/>
</dbReference>
<evidence type="ECO:0000313" key="1">
    <source>
        <dbReference type="EMBL" id="AAM28350.1"/>
    </source>
</evidence>
<name>Q8LT97_9CAUD</name>
<organism evidence="1 2">
    <name type="scientific">Vibrio phage VpV262</name>
    <dbReference type="NCBI Taxonomy" id="2907796"/>
    <lineage>
        <taxon>Viruses</taxon>
        <taxon>Duplodnaviria</taxon>
        <taxon>Heunggongvirae</taxon>
        <taxon>Uroviricota</taxon>
        <taxon>Caudoviricetes</taxon>
        <taxon>Zobellviridae</taxon>
        <taxon>Vipivirus</taxon>
        <taxon>Vipivirus canadense</taxon>
    </lineage>
</organism>
<evidence type="ECO:0000313" key="2">
    <source>
        <dbReference type="Proteomes" id="UP000001794"/>
    </source>
</evidence>
<dbReference type="RefSeq" id="NP_640263.1">
    <property type="nucleotide sequence ID" value="NC_003907.2"/>
</dbReference>
<sequence>MKLRESIAPLRDAVSGMPALHGHQTFFENMASQYEHCKIKCVNPIHAMRWNVWFAIPKTARDRIIVQSVGTADYVGGYFESVNDSHIDSLLRKAMPHDYMARFLAHAQLKAAKQGR</sequence>
<proteinExistence type="predicted"/>
<dbReference type="KEGG" id="vg:956031"/>